<gene>
    <name evidence="2" type="ORF">THAOC_08102</name>
</gene>
<keyword evidence="3" id="KW-1185">Reference proteome</keyword>
<dbReference type="Proteomes" id="UP000266841">
    <property type="component" value="Unassembled WGS sequence"/>
</dbReference>
<feature type="region of interest" description="Disordered" evidence="1">
    <location>
        <begin position="96"/>
        <end position="168"/>
    </location>
</feature>
<dbReference type="Gene3D" id="2.60.120.920">
    <property type="match status" value="1"/>
</dbReference>
<feature type="compositionally biased region" description="Basic and acidic residues" evidence="1">
    <location>
        <begin position="153"/>
        <end position="168"/>
    </location>
</feature>
<feature type="compositionally biased region" description="Basic residues" evidence="1">
    <location>
        <begin position="142"/>
        <end position="152"/>
    </location>
</feature>
<organism evidence="2 3">
    <name type="scientific">Thalassiosira oceanica</name>
    <name type="common">Marine diatom</name>
    <dbReference type="NCBI Taxonomy" id="159749"/>
    <lineage>
        <taxon>Eukaryota</taxon>
        <taxon>Sar</taxon>
        <taxon>Stramenopiles</taxon>
        <taxon>Ochrophyta</taxon>
        <taxon>Bacillariophyta</taxon>
        <taxon>Coscinodiscophyceae</taxon>
        <taxon>Thalassiosirophycidae</taxon>
        <taxon>Thalassiosirales</taxon>
        <taxon>Thalassiosiraceae</taxon>
        <taxon>Thalassiosira</taxon>
    </lineage>
</organism>
<sequence>FEGEDFRGFHWVNDWEGNERSTTGDTIGMLLEDLDEGTLTVYKNNRRLGVMENRLRLRRRACAADRADVGVGPPPEAVQDGRREDAVAAERLAVQLQREEEDSDHLGPPRTGGVSSCREPVSRGVSVVSGSALQKLVVKGSASHKRRRRGPRRMADDGNSTKRLEDLR</sequence>
<dbReference type="OrthoDB" id="2967263at2759"/>
<evidence type="ECO:0000313" key="3">
    <source>
        <dbReference type="Proteomes" id="UP000266841"/>
    </source>
</evidence>
<evidence type="ECO:0000256" key="1">
    <source>
        <dbReference type="SAM" id="MobiDB-lite"/>
    </source>
</evidence>
<dbReference type="AlphaFoldDB" id="K0SVT2"/>
<dbReference type="EMBL" id="AGNL01008409">
    <property type="protein sequence ID" value="EJK70528.1"/>
    <property type="molecule type" value="Genomic_DNA"/>
</dbReference>
<reference evidence="2 3" key="1">
    <citation type="journal article" date="2012" name="Genome Biol.">
        <title>Genome and low-iron response of an oceanic diatom adapted to chronic iron limitation.</title>
        <authorList>
            <person name="Lommer M."/>
            <person name="Specht M."/>
            <person name="Roy A.S."/>
            <person name="Kraemer L."/>
            <person name="Andreson R."/>
            <person name="Gutowska M.A."/>
            <person name="Wolf J."/>
            <person name="Bergner S.V."/>
            <person name="Schilhabel M.B."/>
            <person name="Klostermeier U.C."/>
            <person name="Beiko R.G."/>
            <person name="Rosenstiel P."/>
            <person name="Hippler M."/>
            <person name="Laroche J."/>
        </authorList>
    </citation>
    <scope>NUCLEOTIDE SEQUENCE [LARGE SCALE GENOMIC DNA]</scope>
    <source>
        <strain evidence="2 3">CCMP1005</strain>
    </source>
</reference>
<proteinExistence type="predicted"/>
<feature type="compositionally biased region" description="Low complexity" evidence="1">
    <location>
        <begin position="122"/>
        <end position="131"/>
    </location>
</feature>
<name>K0SVT2_THAOC</name>
<comment type="caution">
    <text evidence="2">The sequence shown here is derived from an EMBL/GenBank/DDBJ whole genome shotgun (WGS) entry which is preliminary data.</text>
</comment>
<dbReference type="InterPro" id="IPR043136">
    <property type="entry name" value="B30.2/SPRY_sf"/>
</dbReference>
<feature type="non-terminal residue" evidence="2">
    <location>
        <position position="1"/>
    </location>
</feature>
<protein>
    <submittedName>
        <fullName evidence="2">Uncharacterized protein</fullName>
    </submittedName>
</protein>
<evidence type="ECO:0000313" key="2">
    <source>
        <dbReference type="EMBL" id="EJK70528.1"/>
    </source>
</evidence>
<accession>K0SVT2</accession>